<protein>
    <submittedName>
        <fullName evidence="2">DNA binding domain-containing protein, excisionase family</fullName>
    </submittedName>
</protein>
<dbReference type="InterPro" id="IPR041657">
    <property type="entry name" value="HTH_17"/>
</dbReference>
<sequence length="108" mass="11886">MYIWPVKIDKSKQDGACLCQLIFCALYANTDRALSLSGKVGGILDEEKILLTVKEFAKVSGLGENCIRNLVHVEGFPALKNGRKVMIHKRAADKWLEEACNAHAVTAV</sequence>
<evidence type="ECO:0000313" key="3">
    <source>
        <dbReference type="Proteomes" id="UP000183469"/>
    </source>
</evidence>
<dbReference type="InterPro" id="IPR038148">
    <property type="entry name" value="Tn1545/Tn916_Xis"/>
</dbReference>
<evidence type="ECO:0000313" key="2">
    <source>
        <dbReference type="EMBL" id="SDZ98355.1"/>
    </source>
</evidence>
<dbReference type="Pfam" id="PF12728">
    <property type="entry name" value="HTH_17"/>
    <property type="match status" value="1"/>
</dbReference>
<dbReference type="Gene3D" id="3.90.105.50">
    <property type="match status" value="1"/>
</dbReference>
<feature type="domain" description="Helix-turn-helix" evidence="1">
    <location>
        <begin position="50"/>
        <end position="98"/>
    </location>
</feature>
<dbReference type="Proteomes" id="UP000183469">
    <property type="component" value="Unassembled WGS sequence"/>
</dbReference>
<evidence type="ECO:0000259" key="1">
    <source>
        <dbReference type="Pfam" id="PF12728"/>
    </source>
</evidence>
<reference evidence="2 3" key="1">
    <citation type="submission" date="2016-10" db="EMBL/GenBank/DDBJ databases">
        <authorList>
            <person name="de Groot N.N."/>
        </authorList>
    </citation>
    <scope>NUCLEOTIDE SEQUENCE [LARGE SCALE GENOMIC DNA]</scope>
    <source>
        <strain evidence="2 3">DSM 2872</strain>
    </source>
</reference>
<proteinExistence type="predicted"/>
<name>A0A1H3XG05_SELRU</name>
<gene>
    <name evidence="2" type="ORF">SAMN05660648_01494</name>
</gene>
<dbReference type="OrthoDB" id="1666649at2"/>
<organism evidence="2 3">
    <name type="scientific">Selenomonas ruminantium</name>
    <dbReference type="NCBI Taxonomy" id="971"/>
    <lineage>
        <taxon>Bacteria</taxon>
        <taxon>Bacillati</taxon>
        <taxon>Bacillota</taxon>
        <taxon>Negativicutes</taxon>
        <taxon>Selenomonadales</taxon>
        <taxon>Selenomonadaceae</taxon>
        <taxon>Selenomonas</taxon>
    </lineage>
</organism>
<dbReference type="EMBL" id="FNQG01000005">
    <property type="protein sequence ID" value="SDZ98355.1"/>
    <property type="molecule type" value="Genomic_DNA"/>
</dbReference>
<accession>A0A1H3XG05</accession>
<dbReference type="AlphaFoldDB" id="A0A1H3XG05"/>